<dbReference type="AlphaFoldDB" id="A0AAW2RSD4"/>
<accession>A0AAW2RSD4</accession>
<dbReference type="PANTHER" id="PTHR36607">
    <property type="entry name" value="1,2-DIHYDROXY-3-KETO-5-METHYLTHIOPENTENE DIOXYGENASE 4"/>
    <property type="match status" value="1"/>
</dbReference>
<dbReference type="PANTHER" id="PTHR36607:SF23">
    <property type="entry name" value="AMINOTRANSFERASE-LIKE PLANT MOBILE DOMAIN-CONTAINING PROTEIN"/>
    <property type="match status" value="1"/>
</dbReference>
<name>A0AAW2RSD4_9LAMI</name>
<gene>
    <name evidence="2" type="ORF">Scaly_0591200</name>
</gene>
<evidence type="ECO:0000256" key="1">
    <source>
        <dbReference type="SAM" id="Phobius"/>
    </source>
</evidence>
<keyword evidence="1" id="KW-1133">Transmembrane helix</keyword>
<reference evidence="2" key="2">
    <citation type="journal article" date="2024" name="Plant">
        <title>Genomic evolution and insights into agronomic trait innovations of Sesamum species.</title>
        <authorList>
            <person name="Miao H."/>
            <person name="Wang L."/>
            <person name="Qu L."/>
            <person name="Liu H."/>
            <person name="Sun Y."/>
            <person name="Le M."/>
            <person name="Wang Q."/>
            <person name="Wei S."/>
            <person name="Zheng Y."/>
            <person name="Lin W."/>
            <person name="Duan Y."/>
            <person name="Cao H."/>
            <person name="Xiong S."/>
            <person name="Wang X."/>
            <person name="Wei L."/>
            <person name="Li C."/>
            <person name="Ma Q."/>
            <person name="Ju M."/>
            <person name="Zhao R."/>
            <person name="Li G."/>
            <person name="Mu C."/>
            <person name="Tian Q."/>
            <person name="Mei H."/>
            <person name="Zhang T."/>
            <person name="Gao T."/>
            <person name="Zhang H."/>
        </authorList>
    </citation>
    <scope>NUCLEOTIDE SEQUENCE</scope>
    <source>
        <strain evidence="2">KEN8</strain>
    </source>
</reference>
<protein>
    <submittedName>
        <fullName evidence="2">Uncharacterized protein</fullName>
    </submittedName>
</protein>
<organism evidence="2">
    <name type="scientific">Sesamum calycinum</name>
    <dbReference type="NCBI Taxonomy" id="2727403"/>
    <lineage>
        <taxon>Eukaryota</taxon>
        <taxon>Viridiplantae</taxon>
        <taxon>Streptophyta</taxon>
        <taxon>Embryophyta</taxon>
        <taxon>Tracheophyta</taxon>
        <taxon>Spermatophyta</taxon>
        <taxon>Magnoliopsida</taxon>
        <taxon>eudicotyledons</taxon>
        <taxon>Gunneridae</taxon>
        <taxon>Pentapetalae</taxon>
        <taxon>asterids</taxon>
        <taxon>lamiids</taxon>
        <taxon>Lamiales</taxon>
        <taxon>Pedaliaceae</taxon>
        <taxon>Sesamum</taxon>
    </lineage>
</organism>
<feature type="transmembrane region" description="Helical" evidence="1">
    <location>
        <begin position="78"/>
        <end position="97"/>
    </location>
</feature>
<reference evidence="2" key="1">
    <citation type="submission" date="2020-06" db="EMBL/GenBank/DDBJ databases">
        <authorList>
            <person name="Li T."/>
            <person name="Hu X."/>
            <person name="Zhang T."/>
            <person name="Song X."/>
            <person name="Zhang H."/>
            <person name="Dai N."/>
            <person name="Sheng W."/>
            <person name="Hou X."/>
            <person name="Wei L."/>
        </authorList>
    </citation>
    <scope>NUCLEOTIDE SEQUENCE</scope>
    <source>
        <strain evidence="2">KEN8</strain>
        <tissue evidence="2">Leaf</tissue>
    </source>
</reference>
<comment type="caution">
    <text evidence="2">The sequence shown here is derived from an EMBL/GenBank/DDBJ whole genome shotgun (WGS) entry which is preliminary data.</text>
</comment>
<feature type="transmembrane region" description="Helical" evidence="1">
    <location>
        <begin position="41"/>
        <end position="58"/>
    </location>
</feature>
<proteinExistence type="predicted"/>
<keyword evidence="1" id="KW-0472">Membrane</keyword>
<keyword evidence="1" id="KW-0812">Transmembrane</keyword>
<dbReference type="EMBL" id="JACGWM010000003">
    <property type="protein sequence ID" value="KAL0383039.1"/>
    <property type="molecule type" value="Genomic_DNA"/>
</dbReference>
<evidence type="ECO:0000313" key="2">
    <source>
        <dbReference type="EMBL" id="KAL0383039.1"/>
    </source>
</evidence>
<sequence>MVRPKSTHKPLGDIAIHESWSTAKEALFAKLCIERSLKKEAYLEAYLACCLCVLVLLGKDVNFIRPSTFKMASLIASGRGVNSAIFVLVSIYVACYFKTHYPIWQELCGPKMTRFFGEGGAKLFKFVDDGNAEELQDNYFVAIRSSYLTLGQCSKFIIEPYSPYRFGRQFGYYQDVSGTLRYDTCATL</sequence>